<evidence type="ECO:0000313" key="1">
    <source>
        <dbReference type="EMBL" id="GAA5511712.1"/>
    </source>
</evidence>
<gene>
    <name evidence="1" type="ORF">Dcar01_00425</name>
</gene>
<dbReference type="Proteomes" id="UP001401887">
    <property type="component" value="Unassembled WGS sequence"/>
</dbReference>
<name>A0ABP9W2Z7_9DEIO</name>
<dbReference type="EMBL" id="BAABRP010000001">
    <property type="protein sequence ID" value="GAA5511712.1"/>
    <property type="molecule type" value="Genomic_DNA"/>
</dbReference>
<reference evidence="1 2" key="1">
    <citation type="submission" date="2024-02" db="EMBL/GenBank/DDBJ databases">
        <title>Deinococcus carri NBRC 110142.</title>
        <authorList>
            <person name="Ichikawa N."/>
            <person name="Katano-Makiyama Y."/>
            <person name="Hidaka K."/>
        </authorList>
    </citation>
    <scope>NUCLEOTIDE SEQUENCE [LARGE SCALE GENOMIC DNA]</scope>
    <source>
        <strain evidence="1 2">NBRC 110142</strain>
    </source>
</reference>
<sequence length="70" mass="7836">MSGGTAALVWLDLFVEGDPHPRRFDGPDTLRAYLARIERLPGDVITRLLERGEVGPPAARRVYRVQPLQP</sequence>
<evidence type="ECO:0000313" key="2">
    <source>
        <dbReference type="Proteomes" id="UP001401887"/>
    </source>
</evidence>
<dbReference type="RefSeq" id="WP_345460168.1">
    <property type="nucleotide sequence ID" value="NZ_BAABRP010000001.1"/>
</dbReference>
<proteinExistence type="predicted"/>
<accession>A0ABP9W2Z7</accession>
<keyword evidence="2" id="KW-1185">Reference proteome</keyword>
<comment type="caution">
    <text evidence="1">The sequence shown here is derived from an EMBL/GenBank/DDBJ whole genome shotgun (WGS) entry which is preliminary data.</text>
</comment>
<protein>
    <submittedName>
        <fullName evidence="1">Uncharacterized protein</fullName>
    </submittedName>
</protein>
<organism evidence="1 2">
    <name type="scientific">Deinococcus carri</name>
    <dbReference type="NCBI Taxonomy" id="1211323"/>
    <lineage>
        <taxon>Bacteria</taxon>
        <taxon>Thermotogati</taxon>
        <taxon>Deinococcota</taxon>
        <taxon>Deinococci</taxon>
        <taxon>Deinococcales</taxon>
        <taxon>Deinococcaceae</taxon>
        <taxon>Deinococcus</taxon>
    </lineage>
</organism>